<gene>
    <name evidence="1" type="ORF">TNCV_1011041</name>
</gene>
<protein>
    <submittedName>
        <fullName evidence="1">Uncharacterized protein</fullName>
    </submittedName>
</protein>
<evidence type="ECO:0000313" key="2">
    <source>
        <dbReference type="Proteomes" id="UP000887159"/>
    </source>
</evidence>
<reference evidence="1" key="1">
    <citation type="submission" date="2020-08" db="EMBL/GenBank/DDBJ databases">
        <title>Multicomponent nature underlies the extraordinary mechanical properties of spider dragline silk.</title>
        <authorList>
            <person name="Kono N."/>
            <person name="Nakamura H."/>
            <person name="Mori M."/>
            <person name="Yoshida Y."/>
            <person name="Ohtoshi R."/>
            <person name="Malay A.D."/>
            <person name="Moran D.A.P."/>
            <person name="Tomita M."/>
            <person name="Numata K."/>
            <person name="Arakawa K."/>
        </authorList>
    </citation>
    <scope>NUCLEOTIDE SEQUENCE</scope>
</reference>
<dbReference type="AlphaFoldDB" id="A0A8X6VX83"/>
<evidence type="ECO:0000313" key="1">
    <source>
        <dbReference type="EMBL" id="GFY24051.1"/>
    </source>
</evidence>
<keyword evidence="2" id="KW-1185">Reference proteome</keyword>
<proteinExistence type="predicted"/>
<name>A0A8X6VX83_TRICX</name>
<sequence length="82" mass="9050">MYLASVRLRASRDAGVASVYVTPRPTAPTSMAYGEYYGTLVRSGFGLKSQVHTWRQSGFGLPRILPPFPPAMPGVRYVPDYL</sequence>
<organism evidence="1 2">
    <name type="scientific">Trichonephila clavipes</name>
    <name type="common">Golden silk orbweaver</name>
    <name type="synonym">Nephila clavipes</name>
    <dbReference type="NCBI Taxonomy" id="2585209"/>
    <lineage>
        <taxon>Eukaryota</taxon>
        <taxon>Metazoa</taxon>
        <taxon>Ecdysozoa</taxon>
        <taxon>Arthropoda</taxon>
        <taxon>Chelicerata</taxon>
        <taxon>Arachnida</taxon>
        <taxon>Araneae</taxon>
        <taxon>Araneomorphae</taxon>
        <taxon>Entelegynae</taxon>
        <taxon>Araneoidea</taxon>
        <taxon>Nephilidae</taxon>
        <taxon>Trichonephila</taxon>
    </lineage>
</organism>
<dbReference type="Proteomes" id="UP000887159">
    <property type="component" value="Unassembled WGS sequence"/>
</dbReference>
<dbReference type="EMBL" id="BMAU01021369">
    <property type="protein sequence ID" value="GFY24051.1"/>
    <property type="molecule type" value="Genomic_DNA"/>
</dbReference>
<comment type="caution">
    <text evidence="1">The sequence shown here is derived from an EMBL/GenBank/DDBJ whole genome shotgun (WGS) entry which is preliminary data.</text>
</comment>
<accession>A0A8X6VX83</accession>